<sequence length="50" mass="6532">MPQMMPLNWMMEFMFFIFIFLIINTFIYFNFTKKFYSLKNKYYFSVNWKW</sequence>
<feature type="transmembrane region" description="Helical" evidence="1">
    <location>
        <begin position="13"/>
        <end position="31"/>
    </location>
</feature>
<dbReference type="EMBL" id="MG193480">
    <property type="protein sequence ID" value="AXS66193.1"/>
    <property type="molecule type" value="Genomic_DNA"/>
</dbReference>
<protein>
    <submittedName>
        <fullName evidence="2">ATP synthase F0 subunit 8</fullName>
    </submittedName>
</protein>
<organism evidence="2">
    <name type="scientific">Cucujoidea sp. 1 KM-2017</name>
    <dbReference type="NCBI Taxonomy" id="2219345"/>
    <lineage>
        <taxon>Eukaryota</taxon>
        <taxon>Metazoa</taxon>
        <taxon>Ecdysozoa</taxon>
        <taxon>Arthropoda</taxon>
        <taxon>Hexapoda</taxon>
        <taxon>Insecta</taxon>
        <taxon>Pterygota</taxon>
        <taxon>Neoptera</taxon>
        <taxon>Endopterygota</taxon>
        <taxon>Coleoptera</taxon>
        <taxon>Polyphaga</taxon>
        <taxon>Cucujiformia</taxon>
    </lineage>
</organism>
<evidence type="ECO:0000313" key="2">
    <source>
        <dbReference type="EMBL" id="AXS66193.1"/>
    </source>
</evidence>
<keyword evidence="1" id="KW-0472">Membrane</keyword>
<keyword evidence="1" id="KW-0812">Transmembrane</keyword>
<keyword evidence="2" id="KW-0496">Mitochondrion</keyword>
<accession>A0A346RJE6</accession>
<evidence type="ECO:0000256" key="1">
    <source>
        <dbReference type="SAM" id="Phobius"/>
    </source>
</evidence>
<name>A0A346RJE6_9CUCU</name>
<dbReference type="AlphaFoldDB" id="A0A346RJE6"/>
<reference evidence="2" key="1">
    <citation type="journal article" date="2018" name="J. ISSAAS">
        <title>The contribution of mitochondrial metagenomics to large-scale data mining and phylogenetic analysis of Coleoptera.</title>
        <authorList>
            <person name="Miller K."/>
            <person name="Linard B."/>
            <person name="Motyka M."/>
            <person name="Bocek M."/>
            <person name="Vogler A.P."/>
        </authorList>
    </citation>
    <scope>NUCLEOTIDE SEQUENCE</scope>
</reference>
<geneLocation type="mitochondrion" evidence="2"/>
<keyword evidence="1" id="KW-1133">Transmembrane helix</keyword>
<proteinExistence type="predicted"/>
<gene>
    <name evidence="2" type="primary">atp8</name>
</gene>